<comment type="catalytic activity">
    <reaction evidence="2">
        <text>oxidized coenzyme F420-(gamma-L-Glu)(n) + a quinol + H(+) = reduced coenzyme F420-(gamma-L-Glu)(n) + a quinone</text>
        <dbReference type="Rhea" id="RHEA:39663"/>
        <dbReference type="Rhea" id="RHEA-COMP:12939"/>
        <dbReference type="Rhea" id="RHEA-COMP:14378"/>
        <dbReference type="ChEBI" id="CHEBI:15378"/>
        <dbReference type="ChEBI" id="CHEBI:24646"/>
        <dbReference type="ChEBI" id="CHEBI:132124"/>
        <dbReference type="ChEBI" id="CHEBI:133980"/>
        <dbReference type="ChEBI" id="CHEBI:139511"/>
    </reaction>
</comment>
<accession>A0A7I9V6N8</accession>
<evidence type="ECO:0000256" key="2">
    <source>
        <dbReference type="ARBA" id="ARBA00049106"/>
    </source>
</evidence>
<organism evidence="3 4">
    <name type="scientific">Gordonia spumicola</name>
    <dbReference type="NCBI Taxonomy" id="589161"/>
    <lineage>
        <taxon>Bacteria</taxon>
        <taxon>Bacillati</taxon>
        <taxon>Actinomycetota</taxon>
        <taxon>Actinomycetes</taxon>
        <taxon>Mycobacteriales</taxon>
        <taxon>Gordoniaceae</taxon>
        <taxon>Gordonia</taxon>
    </lineage>
</organism>
<comment type="similarity">
    <text evidence="1">Belongs to the F420H(2)-dependent quinone reductase family.</text>
</comment>
<dbReference type="NCBIfam" id="TIGR00026">
    <property type="entry name" value="hi_GC_TIGR00026"/>
    <property type="match status" value="1"/>
</dbReference>
<proteinExistence type="inferred from homology"/>
<dbReference type="SUPFAM" id="SSF50475">
    <property type="entry name" value="FMN-binding split barrel"/>
    <property type="match status" value="1"/>
</dbReference>
<evidence type="ECO:0008006" key="5">
    <source>
        <dbReference type="Google" id="ProtNLM"/>
    </source>
</evidence>
<dbReference type="GO" id="GO:0070967">
    <property type="term" value="F:coenzyme F420 binding"/>
    <property type="evidence" value="ECO:0007669"/>
    <property type="project" value="TreeGrafter"/>
</dbReference>
<comment type="caution">
    <text evidence="3">The sequence shown here is derived from an EMBL/GenBank/DDBJ whole genome shotgun (WGS) entry which is preliminary data.</text>
</comment>
<keyword evidence="4" id="KW-1185">Reference proteome</keyword>
<reference evidence="4" key="1">
    <citation type="submission" date="2019-06" db="EMBL/GenBank/DDBJ databases">
        <title>Gordonia isolated from sludge of a wastewater treatment plant.</title>
        <authorList>
            <person name="Tamura T."/>
            <person name="Aoyama K."/>
            <person name="Kang Y."/>
            <person name="Saito S."/>
            <person name="Akiyama N."/>
            <person name="Yazawa K."/>
            <person name="Gonoi T."/>
            <person name="Mikami Y."/>
        </authorList>
    </citation>
    <scope>NUCLEOTIDE SEQUENCE [LARGE SCALE GENOMIC DNA]</scope>
    <source>
        <strain evidence="4">NBRC 107696</strain>
    </source>
</reference>
<dbReference type="GO" id="GO:0016491">
    <property type="term" value="F:oxidoreductase activity"/>
    <property type="evidence" value="ECO:0007669"/>
    <property type="project" value="InterPro"/>
</dbReference>
<evidence type="ECO:0000313" key="4">
    <source>
        <dbReference type="Proteomes" id="UP000444960"/>
    </source>
</evidence>
<dbReference type="Gene3D" id="2.30.110.10">
    <property type="entry name" value="Electron Transport, Fmn-binding Protein, Chain A"/>
    <property type="match status" value="1"/>
</dbReference>
<gene>
    <name evidence="3" type="ORF">nbrc107696_15250</name>
</gene>
<dbReference type="AlphaFoldDB" id="A0A7I9V6N8"/>
<dbReference type="PANTHER" id="PTHR39428:SF3">
    <property type="entry name" value="DEAZAFLAVIN-DEPENDENT NITROREDUCTASE"/>
    <property type="match status" value="1"/>
</dbReference>
<dbReference type="InterPro" id="IPR004378">
    <property type="entry name" value="F420H2_quin_Rdtase"/>
</dbReference>
<dbReference type="GO" id="GO:0005886">
    <property type="term" value="C:plasma membrane"/>
    <property type="evidence" value="ECO:0007669"/>
    <property type="project" value="TreeGrafter"/>
</dbReference>
<dbReference type="RefSeq" id="WP_161894923.1">
    <property type="nucleotide sequence ID" value="NZ_BJOV01000003.1"/>
</dbReference>
<sequence>MNFADTTASAGAWILENGHRTLLAITGGRFPKKLLGMETLELHTVGRKSGQRRSTMLTAPIYSADKIVVVASKGGHSDDPDWFKNLAADPDVEVTVDDVTTTWTAHRADPAEKAALWPTIVKANPGYDGYQKKTDRDIPVVVLTPRS</sequence>
<dbReference type="OrthoDB" id="8225825at2"/>
<dbReference type="EMBL" id="BJOV01000003">
    <property type="protein sequence ID" value="GEE01079.1"/>
    <property type="molecule type" value="Genomic_DNA"/>
</dbReference>
<dbReference type="Pfam" id="PF04075">
    <property type="entry name" value="F420H2_quin_red"/>
    <property type="match status" value="1"/>
</dbReference>
<dbReference type="Proteomes" id="UP000444960">
    <property type="component" value="Unassembled WGS sequence"/>
</dbReference>
<protein>
    <recommendedName>
        <fullName evidence="5">Nitroreductase</fullName>
    </recommendedName>
</protein>
<dbReference type="InterPro" id="IPR012349">
    <property type="entry name" value="Split_barrel_FMN-bd"/>
</dbReference>
<evidence type="ECO:0000256" key="1">
    <source>
        <dbReference type="ARBA" id="ARBA00008710"/>
    </source>
</evidence>
<name>A0A7I9V6N8_9ACTN</name>
<dbReference type="PANTHER" id="PTHR39428">
    <property type="entry name" value="F420H(2)-DEPENDENT QUINONE REDUCTASE RV1261C"/>
    <property type="match status" value="1"/>
</dbReference>
<evidence type="ECO:0000313" key="3">
    <source>
        <dbReference type="EMBL" id="GEE01079.1"/>
    </source>
</evidence>